<organism evidence="1">
    <name type="scientific">Thermodesulfovibrio aggregans</name>
    <dbReference type="NCBI Taxonomy" id="86166"/>
    <lineage>
        <taxon>Bacteria</taxon>
        <taxon>Pseudomonadati</taxon>
        <taxon>Nitrospirota</taxon>
        <taxon>Thermodesulfovibrionia</taxon>
        <taxon>Thermodesulfovibrionales</taxon>
        <taxon>Thermodesulfovibrionaceae</taxon>
        <taxon>Thermodesulfovibrio</taxon>
    </lineage>
</organism>
<dbReference type="EMBL" id="DTHO01000002">
    <property type="protein sequence ID" value="HGG98876.1"/>
    <property type="molecule type" value="Genomic_DNA"/>
</dbReference>
<dbReference type="AlphaFoldDB" id="A0A7C4AIG9"/>
<evidence type="ECO:0000313" key="1">
    <source>
        <dbReference type="EMBL" id="HGG98876.1"/>
    </source>
</evidence>
<reference evidence="1" key="1">
    <citation type="journal article" date="2020" name="mSystems">
        <title>Genome- and Community-Level Interaction Insights into Carbon Utilization and Element Cycling Functions of Hydrothermarchaeota in Hydrothermal Sediment.</title>
        <authorList>
            <person name="Zhou Z."/>
            <person name="Liu Y."/>
            <person name="Xu W."/>
            <person name="Pan J."/>
            <person name="Luo Z.H."/>
            <person name="Li M."/>
        </authorList>
    </citation>
    <scope>NUCLEOTIDE SEQUENCE [LARGE SCALE GENOMIC DNA]</scope>
    <source>
        <strain evidence="1">SpSt-788</strain>
    </source>
</reference>
<accession>A0A7C4AIG9</accession>
<gene>
    <name evidence="1" type="ORF">ENV75_00230</name>
</gene>
<protein>
    <recommendedName>
        <fullName evidence="2">Flagellar assembly protein T N-terminal domain-containing protein</fullName>
    </recommendedName>
</protein>
<sequence length="372" mass="41402">MKFRAFNFFIILVVIFLSSYVEAKTVCIDSHGEAAIIGSDIPSAKAEAISRAKWNAIEQVAGVKIKAQTVVQNFSLIDDAVIKQIRGVITGYKIQREWKEGDIYKVIAKVCVNDSLTGDAVSMLAINNSMAVFIPLRKPYGEHEETNILSETLIGELTKMGVKVVDITPAQIAEAEMIESAMKKGNYIILRSLMYKNLSNLLLIGKVDYTISTRKGQDIGYGLTMPVNNVTTRLTYRVVARETDSNRIIILASGTEEAKGMALNVEDATVQSLKNLSEKFVPIVFDKISKYMHGIARKISVRIEGLNDLNKNFEIKEMLQNIAWVTEVEEKGMGDFLVSYPENPVYLANSLNQKGLIVVNFLPNSIILRIKN</sequence>
<dbReference type="InterPro" id="IPR038180">
    <property type="entry name" value="FlgT_N_sf"/>
</dbReference>
<name>A0A7C4AIG9_9BACT</name>
<dbReference type="Gene3D" id="3.30.1660.40">
    <property type="entry name" value="FlgT, N-terminal domain"/>
    <property type="match status" value="1"/>
</dbReference>
<proteinExistence type="predicted"/>
<evidence type="ECO:0008006" key="2">
    <source>
        <dbReference type="Google" id="ProtNLM"/>
    </source>
</evidence>
<comment type="caution">
    <text evidence="1">The sequence shown here is derived from an EMBL/GenBank/DDBJ whole genome shotgun (WGS) entry which is preliminary data.</text>
</comment>